<gene>
    <name evidence="3" type="ORF">CDD82_5598</name>
</gene>
<feature type="compositionally biased region" description="Low complexity" evidence="1">
    <location>
        <begin position="496"/>
        <end position="508"/>
    </location>
</feature>
<feature type="domain" description="Meiotic expression up-regulated protein 6 PH" evidence="2">
    <location>
        <begin position="92"/>
        <end position="193"/>
    </location>
</feature>
<dbReference type="InterPro" id="IPR039483">
    <property type="entry name" value="Meu6_PH_dom"/>
</dbReference>
<dbReference type="AlphaFoldDB" id="A0A2C5Z041"/>
<dbReference type="PANTHER" id="PTHR42073">
    <property type="entry name" value="MEIOTIC EXPRESSION UP-REGULATED PROTEIN 6"/>
    <property type="match status" value="1"/>
</dbReference>
<protein>
    <recommendedName>
        <fullName evidence="2">Meiotic expression up-regulated protein 6 PH domain-containing protein</fullName>
    </recommendedName>
</protein>
<dbReference type="InterPro" id="IPR039712">
    <property type="entry name" value="Meu6"/>
</dbReference>
<dbReference type="Proteomes" id="UP000224854">
    <property type="component" value="Unassembled WGS sequence"/>
</dbReference>
<feature type="compositionally biased region" description="Basic and acidic residues" evidence="1">
    <location>
        <begin position="446"/>
        <end position="462"/>
    </location>
</feature>
<feature type="compositionally biased region" description="Low complexity" evidence="1">
    <location>
        <begin position="315"/>
        <end position="329"/>
    </location>
</feature>
<dbReference type="Pfam" id="PF15406">
    <property type="entry name" value="PH_6"/>
    <property type="match status" value="1"/>
</dbReference>
<feature type="region of interest" description="Disordered" evidence="1">
    <location>
        <begin position="1"/>
        <end position="85"/>
    </location>
</feature>
<evidence type="ECO:0000313" key="4">
    <source>
        <dbReference type="Proteomes" id="UP000224854"/>
    </source>
</evidence>
<dbReference type="Gene3D" id="2.30.29.30">
    <property type="entry name" value="Pleckstrin-homology domain (PH domain)/Phosphotyrosine-binding domain (PTB)"/>
    <property type="match status" value="1"/>
</dbReference>
<feature type="compositionally biased region" description="Low complexity" evidence="1">
    <location>
        <begin position="17"/>
        <end position="35"/>
    </location>
</feature>
<dbReference type="OrthoDB" id="5593352at2759"/>
<sequence length="544" mass="57040">MAEPQKPSVELPDVSKPESAVAASTTAAPSSDPTPEITPAPPVETTKPDADAEASAIGAAAKEDKDTSSAHAGEGYLGHKAQGASFPKNLIPSKEFFFFGIESFEPKALQNYLKSAKSSETAHHNIAWASNTGKGLLFVGDKKNPTGIINLADASEPEIDGPNKFHLTSKGNKHSFKAASVAERDGWVSQLKHQISEAKKLAAIVTESETYKQALASLKPAPIVPKEDKAVNEPAKDEEPAKTEEAPKEGEAAKEEPKEDPKAEEPKRRSASRKRTSFFAFVKKEEKKEEHKPEEAAPEAAETSAAAENTPDVETTAAVPAATPTAAPASEDKPAEEAAPAESPKEKHIPAKRNSFFGGVFSKKEKKATDVAKSVEQTPEVPNESDAPVSDATAPVIPPVESTTPLAVDVSNPVTVPTENVDAAATGEAKKDVKEKRKSSLPFAFGKREKSPVPADGEDKSGKSAFSKLRATIKGKTAPKTDDKVAEEVAKDEAVATESAKEAPAPEGAAKEAEAAPAAEATEPESENKPENVGSPAPVVTAAA</sequence>
<feature type="compositionally biased region" description="Basic and acidic residues" evidence="1">
    <location>
        <begin position="225"/>
        <end position="268"/>
    </location>
</feature>
<name>A0A2C5Z041_9HYPO</name>
<dbReference type="EMBL" id="NJEU01000521">
    <property type="protein sequence ID" value="PHH73223.1"/>
    <property type="molecule type" value="Genomic_DNA"/>
</dbReference>
<dbReference type="InterPro" id="IPR011993">
    <property type="entry name" value="PH-like_dom_sf"/>
</dbReference>
<dbReference type="SUPFAM" id="SSF50729">
    <property type="entry name" value="PH domain-like"/>
    <property type="match status" value="1"/>
</dbReference>
<reference evidence="3 4" key="1">
    <citation type="submission" date="2017-06" db="EMBL/GenBank/DDBJ databases">
        <title>Ant-infecting Ophiocordyceps genomes reveal a high diversity of potential behavioral manipulation genes and a possible major role for enterotoxins.</title>
        <authorList>
            <person name="De Bekker C."/>
            <person name="Evans H.C."/>
            <person name="Brachmann A."/>
            <person name="Hughes D.P."/>
        </authorList>
    </citation>
    <scope>NUCLEOTIDE SEQUENCE [LARGE SCALE GENOMIC DNA]</scope>
    <source>
        <strain evidence="3 4">1348a</strain>
    </source>
</reference>
<evidence type="ECO:0000259" key="2">
    <source>
        <dbReference type="Pfam" id="PF15406"/>
    </source>
</evidence>
<feature type="region of interest" description="Disordered" evidence="1">
    <location>
        <begin position="225"/>
        <end position="544"/>
    </location>
</feature>
<evidence type="ECO:0000313" key="3">
    <source>
        <dbReference type="EMBL" id="PHH73223.1"/>
    </source>
</evidence>
<dbReference type="PANTHER" id="PTHR42073:SF1">
    <property type="entry name" value="MEIOTIC EXPRESSION UP-REGULATED PROTEIN 6"/>
    <property type="match status" value="1"/>
</dbReference>
<comment type="caution">
    <text evidence="3">The sequence shown here is derived from an EMBL/GenBank/DDBJ whole genome shotgun (WGS) entry which is preliminary data.</text>
</comment>
<proteinExistence type="predicted"/>
<accession>A0A2C5Z041</accession>
<feature type="compositionally biased region" description="Low complexity" evidence="1">
    <location>
        <begin position="298"/>
        <end position="308"/>
    </location>
</feature>
<evidence type="ECO:0000256" key="1">
    <source>
        <dbReference type="SAM" id="MobiDB-lite"/>
    </source>
</evidence>
<feature type="compositionally biased region" description="Basic and acidic residues" evidence="1">
    <location>
        <begin position="479"/>
        <end position="494"/>
    </location>
</feature>
<keyword evidence="4" id="KW-1185">Reference proteome</keyword>
<organism evidence="3 4">
    <name type="scientific">Ophiocordyceps australis</name>
    <dbReference type="NCBI Taxonomy" id="1399860"/>
    <lineage>
        <taxon>Eukaryota</taxon>
        <taxon>Fungi</taxon>
        <taxon>Dikarya</taxon>
        <taxon>Ascomycota</taxon>
        <taxon>Pezizomycotina</taxon>
        <taxon>Sordariomycetes</taxon>
        <taxon>Hypocreomycetidae</taxon>
        <taxon>Hypocreales</taxon>
        <taxon>Ophiocordycipitaceae</taxon>
        <taxon>Ophiocordyceps</taxon>
    </lineage>
</organism>
<feature type="compositionally biased region" description="Basic and acidic residues" evidence="1">
    <location>
        <begin position="282"/>
        <end position="295"/>
    </location>
</feature>